<keyword evidence="3" id="KW-0479">Metal-binding</keyword>
<evidence type="ECO:0000259" key="6">
    <source>
        <dbReference type="Pfam" id="PF04055"/>
    </source>
</evidence>
<dbReference type="CDD" id="cd01335">
    <property type="entry name" value="Radical_SAM"/>
    <property type="match status" value="1"/>
</dbReference>
<sequence>MKYNELLEIINVVFRKKIPKQMIIQMTDICNAKCPQCGMNISKNYSRSKLDLSRLNLIIDKAAAMGIKALSITGGEPLLMRNDLFEALSYASKNGIKYTRTGTNGFLFMNHVKPDFEKRVSKLAEAIIESNLYTFWISIDSWDTQKHEKNRGLTGVIEGIEKGLVIFENYKLHPSVNLGINRLLEVNDPTYELNGHFYPDAFYDNYYKGLSKFFDFAISLGFKIANLCYPMSFEGAVYKAESSEYIVRYSEEEKKILYKVIFDVVKKYRRKIKIFTPLVSIKNLIEQYDNKEIIGCLGGESFFFVDTSGNLYPCGFKSELSFGDFLSLDGEIGIKTDCNKCDWECFRDPSAMFIPIKNITNPLFIAKNIDKYYYLLNDIIYYYKANFFNMRVN</sequence>
<reference evidence="7 8" key="2">
    <citation type="journal article" date="2011" name="Stand. Genomic Sci.">
        <title>Complete genome sequence of Calditerrivibrio nitroreducens type strain (Yu37-1).</title>
        <authorList>
            <person name="Pitluck S."/>
            <person name="Sikorski J."/>
            <person name="Zeytun A."/>
            <person name="Lapidus A."/>
            <person name="Nolan M."/>
            <person name="Lucas S."/>
            <person name="Hammon N."/>
            <person name="Deshpande S."/>
            <person name="Cheng J.F."/>
            <person name="Tapia R."/>
            <person name="Han C."/>
            <person name="Goodwin L."/>
            <person name="Liolios K."/>
            <person name="Pagani I."/>
            <person name="Ivanova N."/>
            <person name="Mavromatis K."/>
            <person name="Pati A."/>
            <person name="Chen A."/>
            <person name="Palaniappan K."/>
            <person name="Hauser L."/>
            <person name="Chang Y.J."/>
            <person name="Jeffries C.D."/>
            <person name="Detter J.C."/>
            <person name="Brambilla E."/>
            <person name="Djao O.D."/>
            <person name="Rohde M."/>
            <person name="Spring S."/>
            <person name="Goker M."/>
            <person name="Woyke T."/>
            <person name="Bristow J."/>
            <person name="Eisen J.A."/>
            <person name="Markowitz V."/>
            <person name="Hugenholtz P."/>
            <person name="Kyrpides N.C."/>
            <person name="Klenk H.P."/>
            <person name="Land M."/>
        </authorList>
    </citation>
    <scope>NUCLEOTIDE SEQUENCE [LARGE SCALE GENOMIC DNA]</scope>
    <source>
        <strain evidence="8">DSM 19672 / NBRC 101217 / Yu37-1</strain>
    </source>
</reference>
<evidence type="ECO:0000256" key="5">
    <source>
        <dbReference type="ARBA" id="ARBA00023014"/>
    </source>
</evidence>
<dbReference type="Proteomes" id="UP000007039">
    <property type="component" value="Chromosome"/>
</dbReference>
<gene>
    <name evidence="7" type="ordered locus">Calni_1623</name>
</gene>
<keyword evidence="5" id="KW-0411">Iron-sulfur</keyword>
<dbReference type="PANTHER" id="PTHR11228">
    <property type="entry name" value="RADICAL SAM DOMAIN PROTEIN"/>
    <property type="match status" value="1"/>
</dbReference>
<evidence type="ECO:0000313" key="7">
    <source>
        <dbReference type="EMBL" id="ADR19530.1"/>
    </source>
</evidence>
<accession>E4TFF7</accession>
<dbReference type="PANTHER" id="PTHR11228:SF7">
    <property type="entry name" value="PQQA PEPTIDE CYCLASE"/>
    <property type="match status" value="1"/>
</dbReference>
<evidence type="ECO:0000256" key="1">
    <source>
        <dbReference type="ARBA" id="ARBA00001966"/>
    </source>
</evidence>
<dbReference type="AlphaFoldDB" id="E4TFF7"/>
<dbReference type="InterPro" id="IPR058240">
    <property type="entry name" value="rSAM_sf"/>
</dbReference>
<dbReference type="Gene3D" id="3.20.20.70">
    <property type="entry name" value="Aldolase class I"/>
    <property type="match status" value="1"/>
</dbReference>
<dbReference type="HOGENOM" id="CLU_628041_0_0_0"/>
<dbReference type="EMBL" id="CP002347">
    <property type="protein sequence ID" value="ADR19530.1"/>
    <property type="molecule type" value="Genomic_DNA"/>
</dbReference>
<organism evidence="7 8">
    <name type="scientific">Calditerrivibrio nitroreducens (strain DSM 19672 / NBRC 101217 / Yu37-1)</name>
    <dbReference type="NCBI Taxonomy" id="768670"/>
    <lineage>
        <taxon>Bacteria</taxon>
        <taxon>Pseudomonadati</taxon>
        <taxon>Deferribacterota</taxon>
        <taxon>Deferribacteres</taxon>
        <taxon>Deferribacterales</taxon>
        <taxon>Calditerrivibrionaceae</taxon>
    </lineage>
</organism>
<dbReference type="SUPFAM" id="SSF102114">
    <property type="entry name" value="Radical SAM enzymes"/>
    <property type="match status" value="1"/>
</dbReference>
<keyword evidence="8" id="KW-1185">Reference proteome</keyword>
<dbReference type="GO" id="GO:0006783">
    <property type="term" value="P:heme biosynthetic process"/>
    <property type="evidence" value="ECO:0007669"/>
    <property type="project" value="TreeGrafter"/>
</dbReference>
<dbReference type="GO" id="GO:0051536">
    <property type="term" value="F:iron-sulfur cluster binding"/>
    <property type="evidence" value="ECO:0007669"/>
    <property type="project" value="UniProtKB-KW"/>
</dbReference>
<evidence type="ECO:0000256" key="2">
    <source>
        <dbReference type="ARBA" id="ARBA00022691"/>
    </source>
</evidence>
<dbReference type="RefSeq" id="WP_013451741.1">
    <property type="nucleotide sequence ID" value="NC_014758.1"/>
</dbReference>
<protein>
    <submittedName>
        <fullName evidence="7">Radical SAM domain protein</fullName>
    </submittedName>
</protein>
<dbReference type="STRING" id="768670.Calni_1623"/>
<evidence type="ECO:0000256" key="4">
    <source>
        <dbReference type="ARBA" id="ARBA00023004"/>
    </source>
</evidence>
<keyword evidence="4" id="KW-0408">Iron</keyword>
<evidence type="ECO:0000313" key="8">
    <source>
        <dbReference type="Proteomes" id="UP000007039"/>
    </source>
</evidence>
<dbReference type="SFLD" id="SFLDS00029">
    <property type="entry name" value="Radical_SAM"/>
    <property type="match status" value="1"/>
</dbReference>
<dbReference type="Pfam" id="PF04055">
    <property type="entry name" value="Radical_SAM"/>
    <property type="match status" value="1"/>
</dbReference>
<dbReference type="GO" id="GO:0046872">
    <property type="term" value="F:metal ion binding"/>
    <property type="evidence" value="ECO:0007669"/>
    <property type="project" value="UniProtKB-KW"/>
</dbReference>
<reference key="1">
    <citation type="submission" date="2010-11" db="EMBL/GenBank/DDBJ databases">
        <title>The complete genome of chromosome of Calditerrivibrio nitroreducens DSM 19672.</title>
        <authorList>
            <consortium name="US DOE Joint Genome Institute (JGI-PGF)"/>
            <person name="Lucas S."/>
            <person name="Copeland A."/>
            <person name="Lapidus A."/>
            <person name="Bruce D."/>
            <person name="Goodwin L."/>
            <person name="Pitluck S."/>
            <person name="Kyrpides N."/>
            <person name="Mavromatis K."/>
            <person name="Ivanova N."/>
            <person name="Mikhailova N."/>
            <person name="Zeytun A."/>
            <person name="Brettin T."/>
            <person name="Detter J.C."/>
            <person name="Tapia R."/>
            <person name="Han C."/>
            <person name="Land M."/>
            <person name="Hauser L."/>
            <person name="Markowitz V."/>
            <person name="Cheng J.-F."/>
            <person name="Hugenholtz P."/>
            <person name="Woyke T."/>
            <person name="Wu D."/>
            <person name="Spring S."/>
            <person name="Schroeder M."/>
            <person name="Brambilla E."/>
            <person name="Klenk H.-P."/>
            <person name="Eisen J.A."/>
        </authorList>
    </citation>
    <scope>NUCLEOTIDE SEQUENCE [LARGE SCALE GENOMIC DNA]</scope>
    <source>
        <strain>DSM 19672</strain>
    </source>
</reference>
<feature type="domain" description="Radical SAM core" evidence="6">
    <location>
        <begin position="24"/>
        <end position="154"/>
    </location>
</feature>
<evidence type="ECO:0000256" key="3">
    <source>
        <dbReference type="ARBA" id="ARBA00022723"/>
    </source>
</evidence>
<name>E4TFF7_CALNY</name>
<dbReference type="InterPro" id="IPR013785">
    <property type="entry name" value="Aldolase_TIM"/>
</dbReference>
<keyword evidence="2" id="KW-0949">S-adenosyl-L-methionine</keyword>
<dbReference type="InterPro" id="IPR050377">
    <property type="entry name" value="Radical_SAM_PqqE_MftC-like"/>
</dbReference>
<comment type="cofactor">
    <cofactor evidence="1">
        <name>[4Fe-4S] cluster</name>
        <dbReference type="ChEBI" id="CHEBI:49883"/>
    </cofactor>
</comment>
<dbReference type="SFLD" id="SFLDG01067">
    <property type="entry name" value="SPASM/twitch_domain_containing"/>
    <property type="match status" value="1"/>
</dbReference>
<dbReference type="GO" id="GO:0003824">
    <property type="term" value="F:catalytic activity"/>
    <property type="evidence" value="ECO:0007669"/>
    <property type="project" value="InterPro"/>
</dbReference>
<dbReference type="KEGG" id="cni:Calni_1623"/>
<dbReference type="eggNOG" id="COG0535">
    <property type="taxonomic scope" value="Bacteria"/>
</dbReference>
<proteinExistence type="predicted"/>
<dbReference type="InterPro" id="IPR007197">
    <property type="entry name" value="rSAM"/>
</dbReference>